<feature type="region of interest" description="Disordered" evidence="1">
    <location>
        <begin position="1"/>
        <end position="105"/>
    </location>
</feature>
<comment type="caution">
    <text evidence="2">The sequence shown here is derived from an EMBL/GenBank/DDBJ whole genome shotgun (WGS) entry which is preliminary data.</text>
</comment>
<name>A0AAV7X6V7_9NEOP</name>
<organism evidence="2 3">
    <name type="scientific">Megalurothrips usitatus</name>
    <name type="common">bean blossom thrips</name>
    <dbReference type="NCBI Taxonomy" id="439358"/>
    <lineage>
        <taxon>Eukaryota</taxon>
        <taxon>Metazoa</taxon>
        <taxon>Ecdysozoa</taxon>
        <taxon>Arthropoda</taxon>
        <taxon>Hexapoda</taxon>
        <taxon>Insecta</taxon>
        <taxon>Pterygota</taxon>
        <taxon>Neoptera</taxon>
        <taxon>Paraneoptera</taxon>
        <taxon>Thysanoptera</taxon>
        <taxon>Terebrantia</taxon>
        <taxon>Thripoidea</taxon>
        <taxon>Thripidae</taxon>
        <taxon>Megalurothrips</taxon>
    </lineage>
</organism>
<reference evidence="2" key="1">
    <citation type="submission" date="2022-12" db="EMBL/GenBank/DDBJ databases">
        <title>Chromosome-level genome assembly of the bean flower thrips Megalurothrips usitatus.</title>
        <authorList>
            <person name="Ma L."/>
            <person name="Liu Q."/>
            <person name="Li H."/>
            <person name="Cai W."/>
        </authorList>
    </citation>
    <scope>NUCLEOTIDE SEQUENCE</scope>
    <source>
        <strain evidence="2">Cailab_2022a</strain>
    </source>
</reference>
<evidence type="ECO:0000256" key="1">
    <source>
        <dbReference type="SAM" id="MobiDB-lite"/>
    </source>
</evidence>
<evidence type="ECO:0000313" key="2">
    <source>
        <dbReference type="EMBL" id="KAJ1521653.1"/>
    </source>
</evidence>
<dbReference type="AlphaFoldDB" id="A0AAV7X6V7"/>
<feature type="compositionally biased region" description="Basic and acidic residues" evidence="1">
    <location>
        <begin position="86"/>
        <end position="105"/>
    </location>
</feature>
<evidence type="ECO:0000313" key="3">
    <source>
        <dbReference type="Proteomes" id="UP001075354"/>
    </source>
</evidence>
<proteinExistence type="predicted"/>
<accession>A0AAV7X6V7</accession>
<sequence>MAAPASTSPRPPRSPRSRSHTRASSASPPPARTIPVVKTPGLTTMSFLAPPPTPEFHLHSGEPGQPGQPGQGGEAGVRRRATSFTRAEDIREQEAKEYKSRQDRP</sequence>
<keyword evidence="3" id="KW-1185">Reference proteome</keyword>
<dbReference type="Proteomes" id="UP001075354">
    <property type="component" value="Chromosome 13"/>
</dbReference>
<gene>
    <name evidence="2" type="ORF">ONE63_003299</name>
</gene>
<protein>
    <submittedName>
        <fullName evidence="2">Uncharacterized protein</fullName>
    </submittedName>
</protein>
<dbReference type="EMBL" id="JAPTSV010000013">
    <property type="protein sequence ID" value="KAJ1521653.1"/>
    <property type="molecule type" value="Genomic_DNA"/>
</dbReference>